<evidence type="ECO:0000256" key="1">
    <source>
        <dbReference type="ARBA" id="ARBA00004141"/>
    </source>
</evidence>
<dbReference type="PROSITE" id="PS51012">
    <property type="entry name" value="ABC_TM2"/>
    <property type="match status" value="1"/>
</dbReference>
<feature type="domain" description="ABC transmembrane type-2" evidence="6">
    <location>
        <begin position="1"/>
        <end position="110"/>
    </location>
</feature>
<accession>A0A6J7C1L6</accession>
<dbReference type="Pfam" id="PF01061">
    <property type="entry name" value="ABC2_membrane"/>
    <property type="match status" value="1"/>
</dbReference>
<dbReference type="PANTHER" id="PTHR43229:SF2">
    <property type="entry name" value="NODULATION PROTEIN J"/>
    <property type="match status" value="1"/>
</dbReference>
<evidence type="ECO:0000259" key="6">
    <source>
        <dbReference type="PROSITE" id="PS51012"/>
    </source>
</evidence>
<evidence type="ECO:0000313" key="8">
    <source>
        <dbReference type="EMBL" id="CAB4948851.1"/>
    </source>
</evidence>
<feature type="transmembrane region" description="Helical" evidence="5">
    <location>
        <begin position="85"/>
        <end position="107"/>
    </location>
</feature>
<reference evidence="7" key="1">
    <citation type="submission" date="2020-05" db="EMBL/GenBank/DDBJ databases">
        <authorList>
            <person name="Chiriac C."/>
            <person name="Salcher M."/>
            <person name="Ghai R."/>
            <person name="Kavagutti S V."/>
        </authorList>
    </citation>
    <scope>NUCLEOTIDE SEQUENCE</scope>
</reference>
<evidence type="ECO:0000256" key="3">
    <source>
        <dbReference type="ARBA" id="ARBA00022989"/>
    </source>
</evidence>
<dbReference type="AlphaFoldDB" id="A0A6J7C1L6"/>
<sequence>MFVAMVDGLMGTALGLFVSAFAKTEFQAVQFMPLALLPQLLICGLIVPTAMLPTALEWLSWALPLTYAIDAMSHVATQTSTDPRFWIDVAAVAAMGIALLAAGAATLRRRTV</sequence>
<dbReference type="EMBL" id="CAFBND010000067">
    <property type="protein sequence ID" value="CAB4948851.1"/>
    <property type="molecule type" value="Genomic_DNA"/>
</dbReference>
<keyword evidence="4 5" id="KW-0472">Membrane</keyword>
<dbReference type="EMBL" id="CAFBPU010000068">
    <property type="protein sequence ID" value="CAB5039634.1"/>
    <property type="molecule type" value="Genomic_DNA"/>
</dbReference>
<keyword evidence="2 5" id="KW-0812">Transmembrane</keyword>
<gene>
    <name evidence="7" type="ORF">UFOPK3268_01266</name>
    <name evidence="8" type="ORF">UFOPK3752_01525</name>
    <name evidence="9" type="ORF">UFOPK4150_02204</name>
</gene>
<evidence type="ECO:0000313" key="9">
    <source>
        <dbReference type="EMBL" id="CAB5039634.1"/>
    </source>
</evidence>
<evidence type="ECO:0000313" key="7">
    <source>
        <dbReference type="EMBL" id="CAB4851470.1"/>
    </source>
</evidence>
<dbReference type="EMBL" id="CAFBIZ010000173">
    <property type="protein sequence ID" value="CAB4851470.1"/>
    <property type="molecule type" value="Genomic_DNA"/>
</dbReference>
<name>A0A6J7C1L6_9ZZZZ</name>
<proteinExistence type="predicted"/>
<evidence type="ECO:0000256" key="4">
    <source>
        <dbReference type="ARBA" id="ARBA00023136"/>
    </source>
</evidence>
<protein>
    <submittedName>
        <fullName evidence="7">Unannotated protein</fullName>
    </submittedName>
</protein>
<feature type="transmembrane region" description="Helical" evidence="5">
    <location>
        <begin position="32"/>
        <end position="51"/>
    </location>
</feature>
<keyword evidence="3 5" id="KW-1133">Transmembrane helix</keyword>
<dbReference type="GO" id="GO:0016020">
    <property type="term" value="C:membrane"/>
    <property type="evidence" value="ECO:0007669"/>
    <property type="project" value="UniProtKB-SubCell"/>
</dbReference>
<evidence type="ECO:0000256" key="5">
    <source>
        <dbReference type="SAM" id="Phobius"/>
    </source>
</evidence>
<dbReference type="InterPro" id="IPR013525">
    <property type="entry name" value="ABC2_TM"/>
</dbReference>
<dbReference type="GO" id="GO:0140359">
    <property type="term" value="F:ABC-type transporter activity"/>
    <property type="evidence" value="ECO:0007669"/>
    <property type="project" value="InterPro"/>
</dbReference>
<dbReference type="PANTHER" id="PTHR43229">
    <property type="entry name" value="NODULATION PROTEIN J"/>
    <property type="match status" value="1"/>
</dbReference>
<comment type="subcellular location">
    <subcellularLocation>
        <location evidence="1">Membrane</location>
        <topology evidence="1">Multi-pass membrane protein</topology>
    </subcellularLocation>
</comment>
<dbReference type="InterPro" id="IPR051784">
    <property type="entry name" value="Nod_factor_ABC_transporter"/>
</dbReference>
<dbReference type="InterPro" id="IPR047817">
    <property type="entry name" value="ABC2_TM_bact-type"/>
</dbReference>
<evidence type="ECO:0000256" key="2">
    <source>
        <dbReference type="ARBA" id="ARBA00022692"/>
    </source>
</evidence>
<organism evidence="7">
    <name type="scientific">freshwater metagenome</name>
    <dbReference type="NCBI Taxonomy" id="449393"/>
    <lineage>
        <taxon>unclassified sequences</taxon>
        <taxon>metagenomes</taxon>
        <taxon>ecological metagenomes</taxon>
    </lineage>
</organism>